<organism evidence="2 3">
    <name type="scientific">Alloalcanivorax marinus</name>
    <dbReference type="NCBI Taxonomy" id="1177169"/>
    <lineage>
        <taxon>Bacteria</taxon>
        <taxon>Pseudomonadati</taxon>
        <taxon>Pseudomonadota</taxon>
        <taxon>Gammaproteobacteria</taxon>
        <taxon>Oceanospirillales</taxon>
        <taxon>Alcanivoracaceae</taxon>
        <taxon>Alloalcanivorax</taxon>
    </lineage>
</organism>
<dbReference type="GO" id="GO:0016787">
    <property type="term" value="F:hydrolase activity"/>
    <property type="evidence" value="ECO:0007669"/>
    <property type="project" value="UniProtKB-KW"/>
</dbReference>
<dbReference type="GO" id="GO:0008775">
    <property type="term" value="F:acetate CoA-transferase activity"/>
    <property type="evidence" value="ECO:0007669"/>
    <property type="project" value="InterPro"/>
</dbReference>
<keyword evidence="3" id="KW-1185">Reference proteome</keyword>
<dbReference type="EMBL" id="JAJGNA010000015">
    <property type="protein sequence ID" value="MCC4309335.1"/>
    <property type="molecule type" value="Genomic_DNA"/>
</dbReference>
<dbReference type="RefSeq" id="WP_204428244.1">
    <property type="nucleotide sequence ID" value="NZ_ARXL01000097.1"/>
</dbReference>
<protein>
    <submittedName>
        <fullName evidence="2">Acetyl-CoA hydrolase</fullName>
    </submittedName>
</protein>
<proteinExistence type="predicted"/>
<evidence type="ECO:0000313" key="3">
    <source>
        <dbReference type="Proteomes" id="UP001108027"/>
    </source>
</evidence>
<dbReference type="AlphaFoldDB" id="A0A9Q3UN97"/>
<comment type="caution">
    <text evidence="2">The sequence shown here is derived from an EMBL/GenBank/DDBJ whole genome shotgun (WGS) entry which is preliminary data.</text>
</comment>
<evidence type="ECO:0000259" key="1">
    <source>
        <dbReference type="Pfam" id="PF13336"/>
    </source>
</evidence>
<reference evidence="2" key="1">
    <citation type="submission" date="2021-10" db="EMBL/GenBank/DDBJ databases">
        <title>The diversity and Nitrogen Metabolism of Culturable Nitrate-Utilizing Bacteria Within the Oxygen Minimum Zone of the Changjiang (Yangtze River)Estuary.</title>
        <authorList>
            <person name="Zhang D."/>
            <person name="Zheng J."/>
            <person name="Liu S."/>
            <person name="He W."/>
        </authorList>
    </citation>
    <scope>NUCLEOTIDE SEQUENCE</scope>
    <source>
        <strain evidence="2">FXH-223</strain>
    </source>
</reference>
<dbReference type="InterPro" id="IPR026888">
    <property type="entry name" value="AcetylCoA_hyd_C"/>
</dbReference>
<dbReference type="Gene3D" id="3.30.750.70">
    <property type="entry name" value="4-hydroxybutyrate coenzyme like domains"/>
    <property type="match status" value="1"/>
</dbReference>
<name>A0A9Q3UN97_9GAMM</name>
<feature type="domain" description="Acetyl-CoA hydrolase/transferase C-terminal" evidence="1">
    <location>
        <begin position="437"/>
        <end position="600"/>
    </location>
</feature>
<dbReference type="GO" id="GO:0006083">
    <property type="term" value="P:acetate metabolic process"/>
    <property type="evidence" value="ECO:0007669"/>
    <property type="project" value="InterPro"/>
</dbReference>
<dbReference type="PANTHER" id="PTHR21432">
    <property type="entry name" value="ACETYL-COA HYDROLASE-RELATED"/>
    <property type="match status" value="1"/>
</dbReference>
<dbReference type="PANTHER" id="PTHR21432:SF20">
    <property type="entry name" value="ACETYL-COA HYDROLASE"/>
    <property type="match status" value="1"/>
</dbReference>
<dbReference type="InterPro" id="IPR038460">
    <property type="entry name" value="AcetylCoA_hyd_C_sf"/>
</dbReference>
<gene>
    <name evidence="2" type="ORF">LL252_12215</name>
</gene>
<dbReference type="Pfam" id="PF13336">
    <property type="entry name" value="AcetylCoA_hyd_C"/>
    <property type="match status" value="1"/>
</dbReference>
<dbReference type="Gene3D" id="3.40.1080.20">
    <property type="entry name" value="Acetyl-CoA hydrolase/transferase C-terminal domain"/>
    <property type="match status" value="1"/>
</dbReference>
<evidence type="ECO:0000313" key="2">
    <source>
        <dbReference type="EMBL" id="MCC4309335.1"/>
    </source>
</evidence>
<dbReference type="SUPFAM" id="SSF100950">
    <property type="entry name" value="NagB/RpiA/CoA transferase-like"/>
    <property type="match status" value="1"/>
</dbReference>
<keyword evidence="2" id="KW-0378">Hydrolase</keyword>
<accession>A0A9Q3UN97</accession>
<dbReference type="InterPro" id="IPR037171">
    <property type="entry name" value="NagB/RpiA_transferase-like"/>
</dbReference>
<sequence>MPERMDDAYQAADRIIELTGGEIRLGLPLGLGKPNRLVNALYRRVEADPSLSLDIYTALSLGRPAAGSDLERRFLAPFADRVFGDYEELDYLKAVRKDALPDNIRVYEFFFQPGSLLGSETAQRHYISVNYTHAARDINARGVNVVAQLLAVRGEGDGRRYSFSCNPEVTLELLPMLKARREAGETIVAVGQVHHDLPFMGNDAELGEWFDEMDIVIDDPRAQTRLFSTPNMPVVLQDHFVGLHASTLVRDGGTLQIGIGALGDALVHHTRRREQRNDDYRTLLDALELPEEHRDLIHREGGDGRFELGLYGCSEMMTHGLLRLIDDGIIRRPVYDWIGLQRECLEHAECVPGLDLIDGLRRRRHISSPLRPEQLKRLTDFGVLRHGLTVEGNRLRLPNDDSVPNDLDHPDTREALETWLGDSLQGGIIMHGGFFLGPQSFYQRLRELDEETRARINMTRVNQINDLYGGEELRIAQRRDARFINTAFTVTLLGAAVSDQLDDGRVLSGVGGQYNFVSQAHELPGARSILMTRAWRQRGGEAASNVLFSYAHNTIPRHLRDMVVTEYGVADLRGKTDEEVVMAMLNVADSRFQVELMEQAQNAGKLRHDYQIPERFRHNNPDFLRRVAEQGDDQAFATFPLGTDFDATEQRLLKALTWLKETVGQKDYFKLAREALLHDHDPEQHAEALARMGLAEPDGLRERLYQRLLLTALDADRG</sequence>
<dbReference type="Proteomes" id="UP001108027">
    <property type="component" value="Unassembled WGS sequence"/>
</dbReference>
<dbReference type="InterPro" id="IPR046433">
    <property type="entry name" value="ActCoA_hydro"/>
</dbReference>